<name>M2M1R4_BAUPA</name>
<dbReference type="EMBL" id="KB445550">
    <property type="protein sequence ID" value="EMD00988.1"/>
    <property type="molecule type" value="Genomic_DNA"/>
</dbReference>
<sequence length="107" mass="12287">MPKCTYHSACWTRSSLRAAMSADARSWQLAGDARYVADHTAPDSAASIHHRRRLPSASLVCDFPPTASRRHAFRLRAHAAESPHRTLRLLRLEHRRLHPFQTWPCHE</sequence>
<accession>M2M1R4</accession>
<evidence type="ECO:0000313" key="2">
    <source>
        <dbReference type="Proteomes" id="UP000011761"/>
    </source>
</evidence>
<gene>
    <name evidence="1" type="ORF">BAUCODRAFT_191220</name>
</gene>
<dbReference type="HOGENOM" id="CLU_2209523_0_0_1"/>
<organism evidence="1 2">
    <name type="scientific">Baudoinia panamericana (strain UAMH 10762)</name>
    <name type="common">Angels' share fungus</name>
    <name type="synonym">Baudoinia compniacensis (strain UAMH 10762)</name>
    <dbReference type="NCBI Taxonomy" id="717646"/>
    <lineage>
        <taxon>Eukaryota</taxon>
        <taxon>Fungi</taxon>
        <taxon>Dikarya</taxon>
        <taxon>Ascomycota</taxon>
        <taxon>Pezizomycotina</taxon>
        <taxon>Dothideomycetes</taxon>
        <taxon>Dothideomycetidae</taxon>
        <taxon>Mycosphaerellales</taxon>
        <taxon>Teratosphaeriaceae</taxon>
        <taxon>Baudoinia</taxon>
    </lineage>
</organism>
<protein>
    <submittedName>
        <fullName evidence="1">Uncharacterized protein</fullName>
    </submittedName>
</protein>
<keyword evidence="2" id="KW-1185">Reference proteome</keyword>
<dbReference type="GeneID" id="19109576"/>
<reference evidence="1 2" key="1">
    <citation type="journal article" date="2012" name="PLoS Pathog.">
        <title>Diverse lifestyles and strategies of plant pathogenesis encoded in the genomes of eighteen Dothideomycetes fungi.</title>
        <authorList>
            <person name="Ohm R.A."/>
            <person name="Feau N."/>
            <person name="Henrissat B."/>
            <person name="Schoch C.L."/>
            <person name="Horwitz B.A."/>
            <person name="Barry K.W."/>
            <person name="Condon B.J."/>
            <person name="Copeland A.C."/>
            <person name="Dhillon B."/>
            <person name="Glaser F."/>
            <person name="Hesse C.N."/>
            <person name="Kosti I."/>
            <person name="LaButti K."/>
            <person name="Lindquist E.A."/>
            <person name="Lucas S."/>
            <person name="Salamov A.A."/>
            <person name="Bradshaw R.E."/>
            <person name="Ciuffetti L."/>
            <person name="Hamelin R.C."/>
            <person name="Kema G.H.J."/>
            <person name="Lawrence C."/>
            <person name="Scott J.A."/>
            <person name="Spatafora J.W."/>
            <person name="Turgeon B.G."/>
            <person name="de Wit P.J.G.M."/>
            <person name="Zhong S."/>
            <person name="Goodwin S.B."/>
            <person name="Grigoriev I.V."/>
        </authorList>
    </citation>
    <scope>NUCLEOTIDE SEQUENCE [LARGE SCALE GENOMIC DNA]</scope>
    <source>
        <strain evidence="1 2">UAMH 10762</strain>
    </source>
</reference>
<dbReference type="AlphaFoldDB" id="M2M1R4"/>
<dbReference type="Proteomes" id="UP000011761">
    <property type="component" value="Unassembled WGS sequence"/>
</dbReference>
<evidence type="ECO:0000313" key="1">
    <source>
        <dbReference type="EMBL" id="EMD00988.1"/>
    </source>
</evidence>
<dbReference type="RefSeq" id="XP_007672172.1">
    <property type="nucleotide sequence ID" value="XM_007673982.1"/>
</dbReference>
<dbReference type="KEGG" id="bcom:BAUCODRAFT_191220"/>
<proteinExistence type="predicted"/>